<organism evidence="4 5">
    <name type="scientific">Actinomadura hallensis</name>
    <dbReference type="NCBI Taxonomy" id="337895"/>
    <lineage>
        <taxon>Bacteria</taxon>
        <taxon>Bacillati</taxon>
        <taxon>Actinomycetota</taxon>
        <taxon>Actinomycetes</taxon>
        <taxon>Streptosporangiales</taxon>
        <taxon>Thermomonosporaceae</taxon>
        <taxon>Actinomadura</taxon>
    </lineage>
</organism>
<dbReference type="GO" id="GO:0004180">
    <property type="term" value="F:carboxypeptidase activity"/>
    <property type="evidence" value="ECO:0007669"/>
    <property type="project" value="UniProtKB-KW"/>
</dbReference>
<reference evidence="4 5" key="1">
    <citation type="submission" date="2019-06" db="EMBL/GenBank/DDBJ databases">
        <title>Sequencing the genomes of 1000 actinobacteria strains.</title>
        <authorList>
            <person name="Klenk H.-P."/>
        </authorList>
    </citation>
    <scope>NUCLEOTIDE SEQUENCE [LARGE SCALE GENOMIC DNA]</scope>
    <source>
        <strain evidence="4 5">DSM 45043</strain>
    </source>
</reference>
<keyword evidence="4" id="KW-0645">Protease</keyword>
<evidence type="ECO:0000313" key="4">
    <source>
        <dbReference type="EMBL" id="TQM71317.1"/>
    </source>
</evidence>
<evidence type="ECO:0000256" key="1">
    <source>
        <dbReference type="SAM" id="MobiDB-lite"/>
    </source>
</evidence>
<dbReference type="Gene3D" id="3.40.710.10">
    <property type="entry name" value="DD-peptidase/beta-lactamase superfamily"/>
    <property type="match status" value="1"/>
</dbReference>
<dbReference type="EMBL" id="VFPO01000001">
    <property type="protein sequence ID" value="TQM71317.1"/>
    <property type="molecule type" value="Genomic_DNA"/>
</dbReference>
<dbReference type="InterPro" id="IPR001466">
    <property type="entry name" value="Beta-lactam-related"/>
</dbReference>
<proteinExistence type="predicted"/>
<accession>A0A543IL52</accession>
<dbReference type="Pfam" id="PF00144">
    <property type="entry name" value="Beta-lactamase"/>
    <property type="match status" value="1"/>
</dbReference>
<keyword evidence="5" id="KW-1185">Reference proteome</keyword>
<dbReference type="PANTHER" id="PTHR46825">
    <property type="entry name" value="D-ALANYL-D-ALANINE-CARBOXYPEPTIDASE/ENDOPEPTIDASE AMPH"/>
    <property type="match status" value="1"/>
</dbReference>
<keyword evidence="4" id="KW-0378">Hydrolase</keyword>
<feature type="region of interest" description="Disordered" evidence="1">
    <location>
        <begin position="40"/>
        <end position="65"/>
    </location>
</feature>
<evidence type="ECO:0000256" key="2">
    <source>
        <dbReference type="SAM" id="SignalP"/>
    </source>
</evidence>
<evidence type="ECO:0000259" key="3">
    <source>
        <dbReference type="Pfam" id="PF00144"/>
    </source>
</evidence>
<feature type="compositionally biased region" description="Low complexity" evidence="1">
    <location>
        <begin position="40"/>
        <end position="55"/>
    </location>
</feature>
<dbReference type="AlphaFoldDB" id="A0A543IL52"/>
<dbReference type="Proteomes" id="UP000316706">
    <property type="component" value="Unassembled WGS sequence"/>
</dbReference>
<feature type="chain" id="PRO_5038360829" evidence="2">
    <location>
        <begin position="35"/>
        <end position="452"/>
    </location>
</feature>
<gene>
    <name evidence="4" type="ORF">FHX41_5082</name>
</gene>
<keyword evidence="4" id="KW-0121">Carboxypeptidase</keyword>
<comment type="caution">
    <text evidence="4">The sequence shown here is derived from an EMBL/GenBank/DDBJ whole genome shotgun (WGS) entry which is preliminary data.</text>
</comment>
<dbReference type="SUPFAM" id="SSF56601">
    <property type="entry name" value="beta-lactamase/transpeptidase-like"/>
    <property type="match status" value="1"/>
</dbReference>
<dbReference type="InterPro" id="IPR012338">
    <property type="entry name" value="Beta-lactam/transpept-like"/>
</dbReference>
<dbReference type="InterPro" id="IPR050491">
    <property type="entry name" value="AmpC-like"/>
</dbReference>
<dbReference type="PANTHER" id="PTHR46825:SF7">
    <property type="entry name" value="D-ALANYL-D-ALANINE CARBOXYPEPTIDASE"/>
    <property type="match status" value="1"/>
</dbReference>
<evidence type="ECO:0000313" key="5">
    <source>
        <dbReference type="Proteomes" id="UP000316706"/>
    </source>
</evidence>
<dbReference type="OrthoDB" id="3499702at2"/>
<feature type="domain" description="Beta-lactamase-related" evidence="3">
    <location>
        <begin position="88"/>
        <end position="376"/>
    </location>
</feature>
<keyword evidence="2" id="KW-0732">Signal</keyword>
<protein>
    <submittedName>
        <fullName evidence="4">D-alanyl-D-alanine carboxypeptidase</fullName>
    </submittedName>
</protein>
<name>A0A543IL52_9ACTN</name>
<sequence>MARRFGRRARRLRVRAARCAAAGVAALLAATTLAGTPLQAPAAAAPDREPSAPARHSVSVPSAGPFDPAKLRATLDATHDAGMHGLFSSVRDGRTRWDGASGVADVRVERPVTPNMRHRVGSITKTFMATAILQQVEKGRIDLDAPVNDYLPGLVPAMAGEQVTVRMLLNHTSGIGDYMAWAFPSLRELSPRSLEDHRFRSVPPEQLVKWGLAAPRTGIPGERWSYSNTNYIIAGLLLEKVTRTKAETYISRNVIAKAGLRNTYFPSSPWVFGPHSRMYESLYQQVDPPRDYSTFDMSWAWTAGALVSTNRDLNRFYRRLLTGHLIGEEALVQMKHAVAVKDAEGNFLMNYGLGLYALSLPCGTFWGHDGVVFGAAAQTLSSEDGSRQMSIALNLTKYQQLDAQGIPAPHPVDNALAAYAVEALCGGQVATQSAVADRPVRLLPLQSVRPVS</sequence>
<dbReference type="RefSeq" id="WP_141972779.1">
    <property type="nucleotide sequence ID" value="NZ_VFPO01000001.1"/>
</dbReference>
<feature type="signal peptide" evidence="2">
    <location>
        <begin position="1"/>
        <end position="34"/>
    </location>
</feature>